<organism evidence="2 3">
    <name type="scientific">Nonomuraea maritima</name>
    <dbReference type="NCBI Taxonomy" id="683260"/>
    <lineage>
        <taxon>Bacteria</taxon>
        <taxon>Bacillati</taxon>
        <taxon>Actinomycetota</taxon>
        <taxon>Actinomycetes</taxon>
        <taxon>Streptosporangiales</taxon>
        <taxon>Streptosporangiaceae</taxon>
        <taxon>Nonomuraea</taxon>
    </lineage>
</organism>
<dbReference type="OrthoDB" id="9787127at2"/>
<evidence type="ECO:0000313" key="2">
    <source>
        <dbReference type="EMBL" id="SDM38811.1"/>
    </source>
</evidence>
<dbReference type="PANTHER" id="PTHR39639:SF1">
    <property type="entry name" value="DUF262 DOMAIN-CONTAINING PROTEIN"/>
    <property type="match status" value="1"/>
</dbReference>
<dbReference type="Pfam" id="PF03235">
    <property type="entry name" value="GmrSD_N"/>
    <property type="match status" value="1"/>
</dbReference>
<evidence type="ECO:0000313" key="3">
    <source>
        <dbReference type="Proteomes" id="UP000198683"/>
    </source>
</evidence>
<keyword evidence="3" id="KW-1185">Reference proteome</keyword>
<dbReference type="AlphaFoldDB" id="A0A1G9STT1"/>
<evidence type="ECO:0000259" key="1">
    <source>
        <dbReference type="Pfam" id="PF03235"/>
    </source>
</evidence>
<protein>
    <recommendedName>
        <fullName evidence="1">GmrSD restriction endonucleases N-terminal domain-containing protein</fullName>
    </recommendedName>
</protein>
<reference evidence="2 3" key="1">
    <citation type="submission" date="2016-10" db="EMBL/GenBank/DDBJ databases">
        <authorList>
            <person name="de Groot N.N."/>
        </authorList>
    </citation>
    <scope>NUCLEOTIDE SEQUENCE [LARGE SCALE GENOMIC DNA]</scope>
    <source>
        <strain evidence="2 3">CGMCC 4.5681</strain>
    </source>
</reference>
<gene>
    <name evidence="2" type="ORF">SAMN05421874_1681</name>
</gene>
<sequence>MTVIESDLLINTEELKEDDDSQIDEYSLVASPNDFNTLTINSFIEQGAIKIPSFQRNYVWDRRRASKLIESLILGLPVPQIFLYEQSNNDFLVIDGQQRLMTVFFFAKQRFPRKEKRSILRKFFNTEGGIAADILEDDQYFETFKLSLPNLSAQKKNKFSGLTYDTLGTYKRQFDLRPIRNVIVKQVSPENDNSSIFEMFNRLNTGGVNLNPQEIRASLYHSKFFDRIFELNEESKWRDLLGSPEPDSRMKDIEVILRSLALREGTEQYGGSMTAFVNRFCQESKSFSAARIERISSEWLWFMDLNSASTRNTYKAGSSRFSPLLFESIYTAALSLRDEGRVLSRIEPGWVESIGRNTEFTKHAQEGSTKTLNVKNRLRATEELLKEFAR</sequence>
<dbReference type="EMBL" id="FNFB01000068">
    <property type="protein sequence ID" value="SDM38811.1"/>
    <property type="molecule type" value="Genomic_DNA"/>
</dbReference>
<dbReference type="Proteomes" id="UP000198683">
    <property type="component" value="Unassembled WGS sequence"/>
</dbReference>
<dbReference type="PANTHER" id="PTHR39639">
    <property type="entry name" value="CHROMOSOME 16, WHOLE GENOME SHOTGUN SEQUENCE"/>
    <property type="match status" value="1"/>
</dbReference>
<proteinExistence type="predicted"/>
<dbReference type="RefSeq" id="WP_090774267.1">
    <property type="nucleotide sequence ID" value="NZ_FNFB01000068.1"/>
</dbReference>
<dbReference type="InterPro" id="IPR004919">
    <property type="entry name" value="GmrSD_N"/>
</dbReference>
<name>A0A1G9STT1_9ACTN</name>
<feature type="domain" description="GmrSD restriction endonucleases N-terminal" evidence="1">
    <location>
        <begin position="44"/>
        <end position="220"/>
    </location>
</feature>
<accession>A0A1G9STT1</accession>